<feature type="domain" description="MOSC" evidence="2">
    <location>
        <begin position="3"/>
        <end position="137"/>
    </location>
</feature>
<proteinExistence type="predicted"/>
<dbReference type="GO" id="GO:0003824">
    <property type="term" value="F:catalytic activity"/>
    <property type="evidence" value="ECO:0007669"/>
    <property type="project" value="InterPro"/>
</dbReference>
<organism evidence="3 4">
    <name type="scientific">Capillimicrobium parvum</name>
    <dbReference type="NCBI Taxonomy" id="2884022"/>
    <lineage>
        <taxon>Bacteria</taxon>
        <taxon>Bacillati</taxon>
        <taxon>Actinomycetota</taxon>
        <taxon>Thermoleophilia</taxon>
        <taxon>Solirubrobacterales</taxon>
        <taxon>Capillimicrobiaceae</taxon>
        <taxon>Capillimicrobium</taxon>
    </lineage>
</organism>
<dbReference type="InterPro" id="IPR011037">
    <property type="entry name" value="Pyrv_Knase-like_insert_dom_sf"/>
</dbReference>
<dbReference type="Pfam" id="PF03473">
    <property type="entry name" value="MOSC"/>
    <property type="match status" value="1"/>
</dbReference>
<dbReference type="KEGG" id="sbae:DSM104329_00252"/>
<sequence>MKHEQKGPVAVGPLGLAGDEQGDQIRHGGPDKAILVYAEEHYPYWRQRLGRDVPVPGFGENLTVRGLTEEQACIGDVLQIGQVVAEVTQARQPCFKIAARYTLPKIAKWVQDAGFTGYYLRVLEPGSVQAGDSVERLVSPHPALPISEINRLLYRDRRDGAGMRRALAAEQFAAQQRAVFEQRLGGPLEDFEIRLYGSDEVLTNAADAG</sequence>
<evidence type="ECO:0000313" key="3">
    <source>
        <dbReference type="EMBL" id="UGS33887.1"/>
    </source>
</evidence>
<keyword evidence="4" id="KW-1185">Reference proteome</keyword>
<reference evidence="3" key="1">
    <citation type="journal article" date="2022" name="Int. J. Syst. Evol. Microbiol.">
        <title>Pseudomonas aegrilactucae sp. nov. and Pseudomonas morbosilactucae sp. nov., pathogens causing bacterial rot of lettuce in Japan.</title>
        <authorList>
            <person name="Sawada H."/>
            <person name="Fujikawa T."/>
            <person name="Satou M."/>
        </authorList>
    </citation>
    <scope>NUCLEOTIDE SEQUENCE</scope>
    <source>
        <strain evidence="3">0166_1</strain>
    </source>
</reference>
<dbReference type="Pfam" id="PF03475">
    <property type="entry name" value="YiiM_3-alpha"/>
    <property type="match status" value="1"/>
</dbReference>
<evidence type="ECO:0000259" key="2">
    <source>
        <dbReference type="PROSITE" id="PS51340"/>
    </source>
</evidence>
<dbReference type="PANTHER" id="PTHR30212">
    <property type="entry name" value="PROTEIN YIIM"/>
    <property type="match status" value="1"/>
</dbReference>
<gene>
    <name evidence="3" type="primary">yiiM</name>
    <name evidence="3" type="ORF">DSM104329_00252</name>
</gene>
<dbReference type="GO" id="GO:0030170">
    <property type="term" value="F:pyridoxal phosphate binding"/>
    <property type="evidence" value="ECO:0007669"/>
    <property type="project" value="InterPro"/>
</dbReference>
<evidence type="ECO:0000313" key="4">
    <source>
        <dbReference type="Proteomes" id="UP001162834"/>
    </source>
</evidence>
<dbReference type="Proteomes" id="UP001162834">
    <property type="component" value="Chromosome"/>
</dbReference>
<feature type="region of interest" description="Disordered" evidence="1">
    <location>
        <begin position="1"/>
        <end position="23"/>
    </location>
</feature>
<evidence type="ECO:0000256" key="1">
    <source>
        <dbReference type="SAM" id="MobiDB-lite"/>
    </source>
</evidence>
<protein>
    <submittedName>
        <fullName evidence="3">Protein YiiM</fullName>
    </submittedName>
</protein>
<dbReference type="SUPFAM" id="SSF50800">
    <property type="entry name" value="PK beta-barrel domain-like"/>
    <property type="match status" value="1"/>
</dbReference>
<dbReference type="Gene3D" id="2.40.33.20">
    <property type="entry name" value="PK beta-barrel domain-like"/>
    <property type="match status" value="1"/>
</dbReference>
<dbReference type="InterPro" id="IPR005302">
    <property type="entry name" value="MoCF_Sase_C"/>
</dbReference>
<dbReference type="InterPro" id="IPR052353">
    <property type="entry name" value="Benzoxazolinone_Detox_Enz"/>
</dbReference>
<name>A0A9E6XSK3_9ACTN</name>
<dbReference type="EMBL" id="CP087164">
    <property type="protein sequence ID" value="UGS33887.1"/>
    <property type="molecule type" value="Genomic_DNA"/>
</dbReference>
<dbReference type="PANTHER" id="PTHR30212:SF2">
    <property type="entry name" value="PROTEIN YIIM"/>
    <property type="match status" value="1"/>
</dbReference>
<dbReference type="InterPro" id="IPR005163">
    <property type="entry name" value="Tri_helical_YiiM-like"/>
</dbReference>
<dbReference type="PROSITE" id="PS51340">
    <property type="entry name" value="MOSC"/>
    <property type="match status" value="1"/>
</dbReference>
<dbReference type="GO" id="GO:0030151">
    <property type="term" value="F:molybdenum ion binding"/>
    <property type="evidence" value="ECO:0007669"/>
    <property type="project" value="InterPro"/>
</dbReference>
<dbReference type="AlphaFoldDB" id="A0A9E6XSK3"/>
<accession>A0A9E6XSK3</accession>